<accession>A0AAW0Q4I9</accession>
<name>A0AAW0Q4I9_9PEZI</name>
<dbReference type="Proteomes" id="UP001392437">
    <property type="component" value="Unassembled WGS sequence"/>
</dbReference>
<feature type="compositionally biased region" description="Polar residues" evidence="1">
    <location>
        <begin position="76"/>
        <end position="88"/>
    </location>
</feature>
<dbReference type="EMBL" id="JAQQWP010000011">
    <property type="protein sequence ID" value="KAK8095466.1"/>
    <property type="molecule type" value="Genomic_DNA"/>
</dbReference>
<feature type="region of interest" description="Disordered" evidence="1">
    <location>
        <begin position="161"/>
        <end position="188"/>
    </location>
</feature>
<evidence type="ECO:0000256" key="1">
    <source>
        <dbReference type="SAM" id="MobiDB-lite"/>
    </source>
</evidence>
<comment type="caution">
    <text evidence="2">The sequence shown here is derived from an EMBL/GenBank/DDBJ whole genome shotgun (WGS) entry which is preliminary data.</text>
</comment>
<organism evidence="2 3">
    <name type="scientific">Apiospora kogelbergensis</name>
    <dbReference type="NCBI Taxonomy" id="1337665"/>
    <lineage>
        <taxon>Eukaryota</taxon>
        <taxon>Fungi</taxon>
        <taxon>Dikarya</taxon>
        <taxon>Ascomycota</taxon>
        <taxon>Pezizomycotina</taxon>
        <taxon>Sordariomycetes</taxon>
        <taxon>Xylariomycetidae</taxon>
        <taxon>Amphisphaeriales</taxon>
        <taxon>Apiosporaceae</taxon>
        <taxon>Apiospora</taxon>
    </lineage>
</organism>
<feature type="region of interest" description="Disordered" evidence="1">
    <location>
        <begin position="74"/>
        <end position="97"/>
    </location>
</feature>
<proteinExistence type="predicted"/>
<keyword evidence="3" id="KW-1185">Reference proteome</keyword>
<gene>
    <name evidence="2" type="ORF">PG999_013488</name>
</gene>
<sequence length="188" mass="20359">MEALQLAQMLADLNDLQAADQGAAKALVSVNKTLDRKDNIQVQALSAKTSSPDGRTVTTPAGRFDKFGRRIFTPPLSRTNSGTPSSIPGTPRNHDVRHPKAEDALALRITSKLTIAAQADGDIDRASTLLSLYEIRAKLKDQDNSSLMKAREKINALAAKQERLSREQATSAHHHGGLKSPGRISYPK</sequence>
<dbReference type="AlphaFoldDB" id="A0AAW0Q4I9"/>
<reference evidence="2 3" key="1">
    <citation type="submission" date="2023-01" db="EMBL/GenBank/DDBJ databases">
        <title>Analysis of 21 Apiospora genomes using comparative genomics revels a genus with tremendous synthesis potential of carbohydrate active enzymes and secondary metabolites.</title>
        <authorList>
            <person name="Sorensen T."/>
        </authorList>
    </citation>
    <scope>NUCLEOTIDE SEQUENCE [LARGE SCALE GENOMIC DNA]</scope>
    <source>
        <strain evidence="2 3">CBS 117206</strain>
    </source>
</reference>
<protein>
    <submittedName>
        <fullName evidence="2">Uncharacterized protein</fullName>
    </submittedName>
</protein>
<evidence type="ECO:0000313" key="3">
    <source>
        <dbReference type="Proteomes" id="UP001392437"/>
    </source>
</evidence>
<evidence type="ECO:0000313" key="2">
    <source>
        <dbReference type="EMBL" id="KAK8095466.1"/>
    </source>
</evidence>